<dbReference type="PANTHER" id="PTHR47843">
    <property type="entry name" value="BTB DOMAIN-CONTAINING PROTEIN-RELATED"/>
    <property type="match status" value="1"/>
</dbReference>
<name>A0ABR1UP15_9PEZI</name>
<dbReference type="PROSITE" id="PS50097">
    <property type="entry name" value="BTB"/>
    <property type="match status" value="1"/>
</dbReference>
<keyword evidence="3" id="KW-1185">Reference proteome</keyword>
<feature type="domain" description="BTB" evidence="1">
    <location>
        <begin position="15"/>
        <end position="84"/>
    </location>
</feature>
<protein>
    <recommendedName>
        <fullName evidence="1">BTB domain-containing protein</fullName>
    </recommendedName>
</protein>
<dbReference type="InterPro" id="IPR011333">
    <property type="entry name" value="SKP1/BTB/POZ_sf"/>
</dbReference>
<proteinExistence type="predicted"/>
<reference evidence="2 3" key="1">
    <citation type="submission" date="2023-01" db="EMBL/GenBank/DDBJ databases">
        <title>Analysis of 21 Apiospora genomes using comparative genomics revels a genus with tremendous synthesis potential of carbohydrate active enzymes and secondary metabolites.</title>
        <authorList>
            <person name="Sorensen T."/>
        </authorList>
    </citation>
    <scope>NUCLEOTIDE SEQUENCE [LARGE SCALE GENOMIC DNA]</scope>
    <source>
        <strain evidence="2 3">CBS 83171</strain>
    </source>
</reference>
<dbReference type="Proteomes" id="UP001446871">
    <property type="component" value="Unassembled WGS sequence"/>
</dbReference>
<comment type="caution">
    <text evidence="2">The sequence shown here is derived from an EMBL/GenBank/DDBJ whole genome shotgun (WGS) entry which is preliminary data.</text>
</comment>
<dbReference type="SUPFAM" id="SSF54695">
    <property type="entry name" value="POZ domain"/>
    <property type="match status" value="1"/>
</dbReference>
<dbReference type="EMBL" id="JAQQWM010000006">
    <property type="protein sequence ID" value="KAK8060653.1"/>
    <property type="molecule type" value="Genomic_DNA"/>
</dbReference>
<organism evidence="2 3">
    <name type="scientific">Apiospora saccharicola</name>
    <dbReference type="NCBI Taxonomy" id="335842"/>
    <lineage>
        <taxon>Eukaryota</taxon>
        <taxon>Fungi</taxon>
        <taxon>Dikarya</taxon>
        <taxon>Ascomycota</taxon>
        <taxon>Pezizomycotina</taxon>
        <taxon>Sordariomycetes</taxon>
        <taxon>Xylariomycetidae</taxon>
        <taxon>Amphisphaeriales</taxon>
        <taxon>Apiosporaceae</taxon>
        <taxon>Apiospora</taxon>
    </lineage>
</organism>
<gene>
    <name evidence="2" type="ORF">PG996_010583</name>
</gene>
<dbReference type="InterPro" id="IPR000210">
    <property type="entry name" value="BTB/POZ_dom"/>
</dbReference>
<evidence type="ECO:0000313" key="2">
    <source>
        <dbReference type="EMBL" id="KAK8060653.1"/>
    </source>
</evidence>
<evidence type="ECO:0000313" key="3">
    <source>
        <dbReference type="Proteomes" id="UP001446871"/>
    </source>
</evidence>
<accession>A0ABR1UP15</accession>
<evidence type="ECO:0000259" key="1">
    <source>
        <dbReference type="PROSITE" id="PS50097"/>
    </source>
</evidence>
<sequence>MSPPFDAFAAFTKSHIITFVIGSGATEFYLHADAISRLSKPLQALINGGMREAKEGRVVWDDLDDDTFIRFTQWAYTNDYETPEPDVQHDIAPPSTQVDPVTNLSSQTEKALYCVMHKTDTARCHKCSGIPGYGAMILGNGDHNCVKCKRPFQIFRCHECHQSIKLAACLDCRARKSKTAALIRAFADSGHWSGAWTPPNFHPRQNTKASEDYTNVFLSHAKLYVLADKYDIVDLGKESLHRLHLTLQSFAVYESRMVDILCLVQFVFDNTQDIDILRSMLVLYCACLGEDLAKCPEFQSVMQTAPDFGQALVLKLAEQFD</sequence>
<dbReference type="Gene3D" id="3.30.710.10">
    <property type="entry name" value="Potassium Channel Kv1.1, Chain A"/>
    <property type="match status" value="1"/>
</dbReference>